<dbReference type="InterPro" id="IPR001278">
    <property type="entry name" value="Arg-tRNA-ligase"/>
</dbReference>
<dbReference type="SUPFAM" id="SSF52374">
    <property type="entry name" value="Nucleotidylyl transferase"/>
    <property type="match status" value="1"/>
</dbReference>
<evidence type="ECO:0000256" key="10">
    <source>
        <dbReference type="HAMAP-Rule" id="MF_00123"/>
    </source>
</evidence>
<evidence type="ECO:0000256" key="11">
    <source>
        <dbReference type="RuleBase" id="RU363038"/>
    </source>
</evidence>
<keyword evidence="16" id="KW-1185">Reference proteome</keyword>
<keyword evidence="4 10" id="KW-0436">Ligase</keyword>
<feature type="transmembrane region" description="Helical" evidence="12">
    <location>
        <begin position="534"/>
        <end position="554"/>
    </location>
</feature>
<evidence type="ECO:0000256" key="5">
    <source>
        <dbReference type="ARBA" id="ARBA00022741"/>
    </source>
</evidence>
<dbReference type="Gene3D" id="3.30.1360.70">
    <property type="entry name" value="Arginyl tRNA synthetase N-terminal domain"/>
    <property type="match status" value="1"/>
</dbReference>
<gene>
    <name evidence="10 15" type="primary">argS</name>
    <name evidence="15" type="ORF">K4A83_09215</name>
</gene>
<evidence type="ECO:0000256" key="2">
    <source>
        <dbReference type="ARBA" id="ARBA00005594"/>
    </source>
</evidence>
<dbReference type="PANTHER" id="PTHR11956">
    <property type="entry name" value="ARGINYL-TRNA SYNTHETASE"/>
    <property type="match status" value="1"/>
</dbReference>
<dbReference type="Pfam" id="PF14159">
    <property type="entry name" value="CAAD"/>
    <property type="match status" value="1"/>
</dbReference>
<keyword evidence="3 10" id="KW-0963">Cytoplasm</keyword>
<proteinExistence type="inferred from homology"/>
<dbReference type="InterPro" id="IPR036695">
    <property type="entry name" value="Arg-tRNA-synth_N_sf"/>
</dbReference>
<dbReference type="GO" id="GO:0004814">
    <property type="term" value="F:arginine-tRNA ligase activity"/>
    <property type="evidence" value="ECO:0007669"/>
    <property type="project" value="UniProtKB-EC"/>
</dbReference>
<dbReference type="SMART" id="SM01016">
    <property type="entry name" value="Arg_tRNA_synt_N"/>
    <property type="match status" value="1"/>
</dbReference>
<dbReference type="PANTHER" id="PTHR11956:SF5">
    <property type="entry name" value="ARGININE--TRNA LIGASE, CYTOPLASMIC"/>
    <property type="match status" value="1"/>
</dbReference>
<dbReference type="SMART" id="SM00836">
    <property type="entry name" value="DALR_1"/>
    <property type="match status" value="1"/>
</dbReference>
<dbReference type="Gene3D" id="3.40.50.620">
    <property type="entry name" value="HUPs"/>
    <property type="match status" value="1"/>
</dbReference>
<keyword evidence="6 10" id="KW-0067">ATP-binding</keyword>
<dbReference type="EC" id="6.1.1.19" evidence="10"/>
<dbReference type="EMBL" id="JAIHOM010000036">
    <property type="protein sequence ID" value="MCW6036447.1"/>
    <property type="molecule type" value="Genomic_DNA"/>
</dbReference>
<evidence type="ECO:0000256" key="7">
    <source>
        <dbReference type="ARBA" id="ARBA00022917"/>
    </source>
</evidence>
<dbReference type="SUPFAM" id="SSF55190">
    <property type="entry name" value="Arginyl-tRNA synthetase (ArgRS), N-terminal 'additional' domain"/>
    <property type="match status" value="1"/>
</dbReference>
<dbReference type="InterPro" id="IPR035684">
    <property type="entry name" value="ArgRS_core"/>
</dbReference>
<comment type="subunit">
    <text evidence="10">Monomer.</text>
</comment>
<evidence type="ECO:0000259" key="13">
    <source>
        <dbReference type="SMART" id="SM00836"/>
    </source>
</evidence>
<protein>
    <recommendedName>
        <fullName evidence="10">Arginine--tRNA ligase</fullName>
        <ecNumber evidence="10">6.1.1.19</ecNumber>
    </recommendedName>
    <alternativeName>
        <fullName evidence="10">Arginyl-tRNA synthetase</fullName>
        <shortName evidence="10">ArgRS</shortName>
    </alternativeName>
</protein>
<accession>A0ABT3L5H5</accession>
<dbReference type="InterPro" id="IPR025564">
    <property type="entry name" value="CAAD_dom"/>
</dbReference>
<evidence type="ECO:0000256" key="3">
    <source>
        <dbReference type="ARBA" id="ARBA00022490"/>
    </source>
</evidence>
<dbReference type="Pfam" id="PF05746">
    <property type="entry name" value="DALR_1"/>
    <property type="match status" value="1"/>
</dbReference>
<evidence type="ECO:0000313" key="16">
    <source>
        <dbReference type="Proteomes" id="UP001526426"/>
    </source>
</evidence>
<dbReference type="PRINTS" id="PR01038">
    <property type="entry name" value="TRNASYNTHARG"/>
</dbReference>
<dbReference type="SUPFAM" id="SSF47323">
    <property type="entry name" value="Anticodon-binding domain of a subclass of class I aminoacyl-tRNA synthetases"/>
    <property type="match status" value="1"/>
</dbReference>
<sequence>MTSILEQLKTQFTQALVAAFGEEMVTQDPLIAPTNNPKFGDYQCNVALSLAKPLKQKPRDIAQTLINHLQLQEMCEPPEIAGPGFINLTLKPQYLAQHLTTLQQDPRLGVETAKHPQKVIVDFSSPNIAKEMHVGHLRSTIIGDSIARILEFRGHDVLRLNHVGDWGTQFGMLIAYLREAYPEALTTANALDLGDLVSLYRQAKQRFDEDEDFRETARQEVVNLQAGAEDSRHAWQLLCNQSRKEFQAIYDALDIKLQERGESFYNPLLPGVVETLDNSGILAEDQGAKCVFLDGFSNKEGNPLPLIVQKSDGGYNYATTDLAALQYRIRQDEAERIIYVTDAGQANHFTQVFQVAKKAGILPEQVDVVHVPFGLVQGEDGKKLKTRSGETVRLRDLLDEAVDRAYQDVEQRLQTENRQEDEDFKHHVAQVIGLSAVKYADLSQNRTSNYVFSYNKMLALQGNTSPYLLYAYVRIQGISRKGNIDFSQLSAIGKISKPLTQLNWKPLLWAFFALLVGFLGIDITVRIYRELHSIPLLPSVFQLTGFFYTLWFIYNRLLFQKDRKKLWQDIQETKETVLGEPQPPALPVVALPPEPTPGGIVLAAEAELNLAKHLLQLSDILQEVERDLLPNRLCQYLYELSQKFNQFFEQCPVLKAEEPVRTSRLMLCNLTAETLKLGLSLLGIPVLERM</sequence>
<dbReference type="NCBIfam" id="TIGR00456">
    <property type="entry name" value="argS"/>
    <property type="match status" value="1"/>
</dbReference>
<comment type="catalytic activity">
    <reaction evidence="9 10">
        <text>tRNA(Arg) + L-arginine + ATP = L-arginyl-tRNA(Arg) + AMP + diphosphate</text>
        <dbReference type="Rhea" id="RHEA:20301"/>
        <dbReference type="Rhea" id="RHEA-COMP:9658"/>
        <dbReference type="Rhea" id="RHEA-COMP:9673"/>
        <dbReference type="ChEBI" id="CHEBI:30616"/>
        <dbReference type="ChEBI" id="CHEBI:32682"/>
        <dbReference type="ChEBI" id="CHEBI:33019"/>
        <dbReference type="ChEBI" id="CHEBI:78442"/>
        <dbReference type="ChEBI" id="CHEBI:78513"/>
        <dbReference type="ChEBI" id="CHEBI:456215"/>
        <dbReference type="EC" id="6.1.1.19"/>
    </reaction>
</comment>
<keyword evidence="5 10" id="KW-0547">Nucleotide-binding</keyword>
<evidence type="ECO:0000313" key="15">
    <source>
        <dbReference type="EMBL" id="MCW6036447.1"/>
    </source>
</evidence>
<dbReference type="InterPro" id="IPR005148">
    <property type="entry name" value="Arg-tRNA-synth_N"/>
</dbReference>
<dbReference type="InterPro" id="IPR014729">
    <property type="entry name" value="Rossmann-like_a/b/a_fold"/>
</dbReference>
<keyword evidence="12" id="KW-0472">Membrane</keyword>
<reference evidence="15 16" key="1">
    <citation type="submission" date="2021-08" db="EMBL/GenBank/DDBJ databases">
        <title>Draft genome sequence of Spirulina subsalsa with high tolerance to salinity and hype-accumulation of phycocyanin.</title>
        <authorList>
            <person name="Pei H."/>
            <person name="Jiang L."/>
        </authorList>
    </citation>
    <scope>NUCLEOTIDE SEQUENCE [LARGE SCALE GENOMIC DNA]</scope>
    <source>
        <strain evidence="15 16">FACHB-351</strain>
    </source>
</reference>
<dbReference type="Proteomes" id="UP001526426">
    <property type="component" value="Unassembled WGS sequence"/>
</dbReference>
<evidence type="ECO:0000256" key="12">
    <source>
        <dbReference type="SAM" id="Phobius"/>
    </source>
</evidence>
<evidence type="ECO:0000256" key="6">
    <source>
        <dbReference type="ARBA" id="ARBA00022840"/>
    </source>
</evidence>
<dbReference type="PROSITE" id="PS00178">
    <property type="entry name" value="AA_TRNA_LIGASE_I"/>
    <property type="match status" value="1"/>
</dbReference>
<feature type="short sequence motif" description="'HIGH' region" evidence="10">
    <location>
        <begin position="126"/>
        <end position="136"/>
    </location>
</feature>
<keyword evidence="12" id="KW-1133">Transmembrane helix</keyword>
<dbReference type="InterPro" id="IPR008909">
    <property type="entry name" value="DALR_anticod-bd"/>
</dbReference>
<dbReference type="Pfam" id="PF00750">
    <property type="entry name" value="tRNA-synt_1d"/>
    <property type="match status" value="1"/>
</dbReference>
<dbReference type="Pfam" id="PF03485">
    <property type="entry name" value="Arg_tRNA_synt_N"/>
    <property type="match status" value="1"/>
</dbReference>
<evidence type="ECO:0000256" key="4">
    <source>
        <dbReference type="ARBA" id="ARBA00022598"/>
    </source>
</evidence>
<evidence type="ECO:0000256" key="1">
    <source>
        <dbReference type="ARBA" id="ARBA00004141"/>
    </source>
</evidence>
<keyword evidence="12" id="KW-0812">Transmembrane</keyword>
<dbReference type="CDD" id="cd00671">
    <property type="entry name" value="ArgRS_core"/>
    <property type="match status" value="1"/>
</dbReference>
<feature type="domain" description="DALR anticodon binding" evidence="13">
    <location>
        <begin position="588"/>
        <end position="690"/>
    </location>
</feature>
<name>A0ABT3L5H5_9CYAN</name>
<keyword evidence="7 10" id="KW-0648">Protein biosynthesis</keyword>
<dbReference type="InterPro" id="IPR009080">
    <property type="entry name" value="tRNAsynth_Ia_anticodon-bd"/>
</dbReference>
<organism evidence="15 16">
    <name type="scientific">Spirulina subsalsa FACHB-351</name>
    <dbReference type="NCBI Taxonomy" id="234711"/>
    <lineage>
        <taxon>Bacteria</taxon>
        <taxon>Bacillati</taxon>
        <taxon>Cyanobacteriota</taxon>
        <taxon>Cyanophyceae</taxon>
        <taxon>Spirulinales</taxon>
        <taxon>Spirulinaceae</taxon>
        <taxon>Spirulina</taxon>
    </lineage>
</organism>
<comment type="similarity">
    <text evidence="2 10 11">Belongs to the class-I aminoacyl-tRNA synthetase family.</text>
</comment>
<dbReference type="Gene3D" id="1.10.730.10">
    <property type="entry name" value="Isoleucyl-tRNA Synthetase, Domain 1"/>
    <property type="match status" value="1"/>
</dbReference>
<evidence type="ECO:0000256" key="9">
    <source>
        <dbReference type="ARBA" id="ARBA00049339"/>
    </source>
</evidence>
<feature type="domain" description="Arginyl tRNA synthetase N-terminal" evidence="14">
    <location>
        <begin position="6"/>
        <end position="90"/>
    </location>
</feature>
<evidence type="ECO:0000259" key="14">
    <source>
        <dbReference type="SMART" id="SM01016"/>
    </source>
</evidence>
<keyword evidence="8 10" id="KW-0030">Aminoacyl-tRNA synthetase</keyword>
<comment type="caution">
    <text evidence="15">The sequence shown here is derived from an EMBL/GenBank/DDBJ whole genome shotgun (WGS) entry which is preliminary data.</text>
</comment>
<comment type="subcellular location">
    <subcellularLocation>
        <location evidence="10">Cytoplasm</location>
    </subcellularLocation>
    <subcellularLocation>
        <location evidence="1">Membrane</location>
        <topology evidence="1">Multi-pass membrane protein</topology>
    </subcellularLocation>
</comment>
<evidence type="ECO:0000256" key="8">
    <source>
        <dbReference type="ARBA" id="ARBA00023146"/>
    </source>
</evidence>
<dbReference type="HAMAP" id="MF_00123">
    <property type="entry name" value="Arg_tRNA_synth"/>
    <property type="match status" value="1"/>
</dbReference>
<dbReference type="InterPro" id="IPR001412">
    <property type="entry name" value="aa-tRNA-synth_I_CS"/>
</dbReference>
<feature type="transmembrane region" description="Helical" evidence="12">
    <location>
        <begin position="507"/>
        <end position="528"/>
    </location>
</feature>